<dbReference type="OrthoDB" id="1161679at2"/>
<dbReference type="eggNOG" id="ENOG50312G2">
    <property type="taxonomic scope" value="Bacteria"/>
</dbReference>
<feature type="transmembrane region" description="Helical" evidence="1">
    <location>
        <begin position="43"/>
        <end position="63"/>
    </location>
</feature>
<reference evidence="2 3" key="1">
    <citation type="submission" date="2014-04" db="EMBL/GenBank/DDBJ databases">
        <title>Aquimarina sp. 22II-S11-z7 Genome Sequencing.</title>
        <authorList>
            <person name="Lai Q."/>
        </authorList>
    </citation>
    <scope>NUCLEOTIDE SEQUENCE [LARGE SCALE GENOMIC DNA]</scope>
    <source>
        <strain evidence="2 3">22II-S11-z7</strain>
    </source>
</reference>
<proteinExistence type="predicted"/>
<keyword evidence="3" id="KW-1185">Reference proteome</keyword>
<dbReference type="STRING" id="1317122.ATO12_14515"/>
<keyword evidence="1" id="KW-0812">Transmembrane</keyword>
<feature type="transmembrane region" description="Helical" evidence="1">
    <location>
        <begin position="106"/>
        <end position="126"/>
    </location>
</feature>
<evidence type="ECO:0000313" key="3">
    <source>
        <dbReference type="Proteomes" id="UP000023541"/>
    </source>
</evidence>
<gene>
    <name evidence="2" type="ORF">ATO12_14515</name>
</gene>
<dbReference type="AlphaFoldDB" id="A0A023BVU0"/>
<dbReference type="RefSeq" id="WP_034241602.1">
    <property type="nucleotide sequence ID" value="NZ_AQRA01000004.1"/>
</dbReference>
<evidence type="ECO:0000256" key="1">
    <source>
        <dbReference type="SAM" id="Phobius"/>
    </source>
</evidence>
<evidence type="ECO:0008006" key="4">
    <source>
        <dbReference type="Google" id="ProtNLM"/>
    </source>
</evidence>
<protein>
    <recommendedName>
        <fullName evidence="4">Abortive infection protein</fullName>
    </recommendedName>
</protein>
<comment type="caution">
    <text evidence="2">The sequence shown here is derived from an EMBL/GenBank/DDBJ whole genome shotgun (WGS) entry which is preliminary data.</text>
</comment>
<feature type="transmembrane region" description="Helical" evidence="1">
    <location>
        <begin position="75"/>
        <end position="94"/>
    </location>
</feature>
<feature type="transmembrane region" description="Helical" evidence="1">
    <location>
        <begin position="176"/>
        <end position="192"/>
    </location>
</feature>
<name>A0A023BVU0_9FLAO</name>
<keyword evidence="1" id="KW-0472">Membrane</keyword>
<dbReference type="Proteomes" id="UP000023541">
    <property type="component" value="Unassembled WGS sequence"/>
</dbReference>
<evidence type="ECO:0000313" key="2">
    <source>
        <dbReference type="EMBL" id="EZH74085.1"/>
    </source>
</evidence>
<feature type="transmembrane region" description="Helical" evidence="1">
    <location>
        <begin position="225"/>
        <end position="247"/>
    </location>
</feature>
<keyword evidence="1" id="KW-1133">Transmembrane helix</keyword>
<dbReference type="EMBL" id="AQRA01000004">
    <property type="protein sequence ID" value="EZH74085.1"/>
    <property type="molecule type" value="Genomic_DNA"/>
</dbReference>
<feature type="transmembrane region" description="Helical" evidence="1">
    <location>
        <begin position="199"/>
        <end position="219"/>
    </location>
</feature>
<accession>A0A023BVU0</accession>
<sequence length="249" mass="28902">MRYPLITPKYYFTLFKELIGFIKKPKYENNLEKSVTLKIYDTIGLYFLKFMLLIPVILFFALVYDPENVQKANMLERFSPLVLLVVGGIILPLIEEVAFRLSLKFKPIYIALSSSVFSYYALTKIVFQTKISAIDESFMIRVVIAIALGLLLYPVVNSTSIKERLANFWRTHFRSIYYISCVCFAWIHITKYELNLTNILLLPILTLPQLMSALIYGYIRTSFGFKYPLFFHMSSNLLAISLSLLPFTD</sequence>
<organism evidence="2 3">
    <name type="scientific">Aquimarina atlantica</name>
    <dbReference type="NCBI Taxonomy" id="1317122"/>
    <lineage>
        <taxon>Bacteria</taxon>
        <taxon>Pseudomonadati</taxon>
        <taxon>Bacteroidota</taxon>
        <taxon>Flavobacteriia</taxon>
        <taxon>Flavobacteriales</taxon>
        <taxon>Flavobacteriaceae</taxon>
        <taxon>Aquimarina</taxon>
    </lineage>
</organism>
<feature type="transmembrane region" description="Helical" evidence="1">
    <location>
        <begin position="138"/>
        <end position="156"/>
    </location>
</feature>